<dbReference type="NCBIfam" id="NF005677">
    <property type="entry name" value="PRK07471.1"/>
    <property type="match status" value="1"/>
</dbReference>
<dbReference type="Proteomes" id="UP000623250">
    <property type="component" value="Unassembled WGS sequence"/>
</dbReference>
<dbReference type="GO" id="GO:0009360">
    <property type="term" value="C:DNA polymerase III complex"/>
    <property type="evidence" value="ECO:0007669"/>
    <property type="project" value="TreeGrafter"/>
</dbReference>
<dbReference type="GO" id="GO:0006261">
    <property type="term" value="P:DNA-templated DNA replication"/>
    <property type="evidence" value="ECO:0007669"/>
    <property type="project" value="TreeGrafter"/>
</dbReference>
<protein>
    <submittedName>
        <fullName evidence="1">DNA polymerase III subunit delta</fullName>
        <ecNumber evidence="1">2.7.7.7</ecNumber>
    </submittedName>
</protein>
<dbReference type="PANTHER" id="PTHR11669:SF8">
    <property type="entry name" value="DNA POLYMERASE III SUBUNIT DELTA"/>
    <property type="match status" value="1"/>
</dbReference>
<name>A0A8I1GCZ4_9HYPH</name>
<comment type="caution">
    <text evidence="1">The sequence shown here is derived from an EMBL/GenBank/DDBJ whole genome shotgun (WGS) entry which is preliminary data.</text>
</comment>
<evidence type="ECO:0000313" key="2">
    <source>
        <dbReference type="Proteomes" id="UP000623250"/>
    </source>
</evidence>
<reference evidence="1 2" key="1">
    <citation type="submission" date="2020-12" db="EMBL/GenBank/DDBJ databases">
        <title>Revised draft genomes of Rhodomicrobium vannielii ATCC 17100 and Rhodomicrobium udaipurense JA643.</title>
        <authorList>
            <person name="Conners E.M."/>
            <person name="Davenport E.J."/>
            <person name="Bose A."/>
        </authorList>
    </citation>
    <scope>NUCLEOTIDE SEQUENCE [LARGE SCALE GENOMIC DNA]</scope>
    <source>
        <strain evidence="1 2">JA643</strain>
    </source>
</reference>
<dbReference type="EMBL" id="JAEMUK010000002">
    <property type="protein sequence ID" value="MBJ7542198.1"/>
    <property type="molecule type" value="Genomic_DNA"/>
</dbReference>
<keyword evidence="1" id="KW-0808">Transferase</keyword>
<dbReference type="AlphaFoldDB" id="A0A8I1GCZ4"/>
<keyword evidence="1" id="KW-0548">Nucleotidyltransferase</keyword>
<evidence type="ECO:0000313" key="1">
    <source>
        <dbReference type="EMBL" id="MBJ7542198.1"/>
    </source>
</evidence>
<dbReference type="InterPro" id="IPR027417">
    <property type="entry name" value="P-loop_NTPase"/>
</dbReference>
<dbReference type="Gene3D" id="3.40.50.300">
    <property type="entry name" value="P-loop containing nucleotide triphosphate hydrolases"/>
    <property type="match status" value="1"/>
</dbReference>
<keyword evidence="2" id="KW-1185">Reference proteome</keyword>
<proteinExistence type="predicted"/>
<accession>A0A8I1GCZ4</accession>
<sequence>MAKRKAGESEGDAGDPLHPRLADALFGHDEAEAMFLRSFNAGALHHAWLVTGERGIGKASFAWRAARFLLSRDGEAAGSDRVPATSLDVPSSHPTARQIAAGAHSSLFALEAGGASTIGVDEVRKLRAFLGLTSPGGWRAMIVDPANDLTIASANALLKAVEEPPQRTVFFLVSHGAAAVLPTIRSRCIKLALRPLDTVPFARAVEAACARAGLDAPEADQMQRLHTLSGGSAGRALNLIGGGLLKLVDKLERVMDGLRRPDQAAVHDLIQSASGAKNADTFARLCDLIEERIEARAKSAAQGPGCNTTEAALWAVAWQGFRERRLETDVLNLDKGAFLLAAFSDMERIARKA</sequence>
<gene>
    <name evidence="1" type="ORF">JDN41_01335</name>
</gene>
<dbReference type="InterPro" id="IPR050238">
    <property type="entry name" value="DNA_Rep/Repair_Clamp_Loader"/>
</dbReference>
<dbReference type="RefSeq" id="WP_052037346.1">
    <property type="nucleotide sequence ID" value="NZ_JAEMUK010000002.1"/>
</dbReference>
<organism evidence="1 2">
    <name type="scientific">Rhodomicrobium udaipurense</name>
    <dbReference type="NCBI Taxonomy" id="1202716"/>
    <lineage>
        <taxon>Bacteria</taxon>
        <taxon>Pseudomonadati</taxon>
        <taxon>Pseudomonadota</taxon>
        <taxon>Alphaproteobacteria</taxon>
        <taxon>Hyphomicrobiales</taxon>
        <taxon>Hyphomicrobiaceae</taxon>
        <taxon>Rhodomicrobium</taxon>
    </lineage>
</organism>
<dbReference type="EC" id="2.7.7.7" evidence="1"/>
<dbReference type="SUPFAM" id="SSF52540">
    <property type="entry name" value="P-loop containing nucleoside triphosphate hydrolases"/>
    <property type="match status" value="1"/>
</dbReference>
<dbReference type="GO" id="GO:0003887">
    <property type="term" value="F:DNA-directed DNA polymerase activity"/>
    <property type="evidence" value="ECO:0007669"/>
    <property type="project" value="UniProtKB-EC"/>
</dbReference>
<dbReference type="PANTHER" id="PTHR11669">
    <property type="entry name" value="REPLICATION FACTOR C / DNA POLYMERASE III GAMMA-TAU SUBUNIT"/>
    <property type="match status" value="1"/>
</dbReference>
<dbReference type="Pfam" id="PF13177">
    <property type="entry name" value="DNA_pol3_delta2"/>
    <property type="match status" value="1"/>
</dbReference>